<dbReference type="Gene3D" id="2.60.120.1140">
    <property type="entry name" value="Protein of unknown function DUF192"/>
    <property type="match status" value="1"/>
</dbReference>
<dbReference type="Proteomes" id="UP000179099">
    <property type="component" value="Unassembled WGS sequence"/>
</dbReference>
<dbReference type="AlphaFoldDB" id="A0A1G2F7L3"/>
<organism evidence="1 2">
    <name type="scientific">Candidatus Portnoybacteria bacterium RBG_19FT_COMBO_36_7</name>
    <dbReference type="NCBI Taxonomy" id="1801992"/>
    <lineage>
        <taxon>Bacteria</taxon>
        <taxon>Candidatus Portnoyibacteriota</taxon>
    </lineage>
</organism>
<proteinExistence type="predicted"/>
<dbReference type="InterPro" id="IPR038695">
    <property type="entry name" value="Saro_0823-like_sf"/>
</dbReference>
<evidence type="ECO:0000313" key="1">
    <source>
        <dbReference type="EMBL" id="OGZ33897.1"/>
    </source>
</evidence>
<comment type="caution">
    <text evidence="1">The sequence shown here is derived from an EMBL/GenBank/DDBJ whole genome shotgun (WGS) entry which is preliminary data.</text>
</comment>
<dbReference type="PANTHER" id="PTHR37953">
    <property type="entry name" value="UPF0127 PROTEIN MJ1496"/>
    <property type="match status" value="1"/>
</dbReference>
<gene>
    <name evidence="1" type="ORF">A2Y98_03465</name>
</gene>
<dbReference type="STRING" id="1801992.A2Y98_03465"/>
<evidence type="ECO:0008006" key="3">
    <source>
        <dbReference type="Google" id="ProtNLM"/>
    </source>
</evidence>
<dbReference type="PANTHER" id="PTHR37953:SF1">
    <property type="entry name" value="UPF0127 PROTEIN MJ1496"/>
    <property type="match status" value="1"/>
</dbReference>
<dbReference type="Pfam" id="PF02643">
    <property type="entry name" value="DUF192"/>
    <property type="match status" value="1"/>
</dbReference>
<sequence>MRKLIIFSIFILLIFAAFLLSFQYNLRSFAGLKPLYINDVKILVEVADTAQKQVQGLSGRSSLPENQGMLFIFDRPDHYSFWMKEMNFTLDFIWISGRQIVQINENIQPQDYQPPKTLTPNEKVDMVLEVNAGLVQKMNIKVGDKIIF</sequence>
<dbReference type="InterPro" id="IPR003795">
    <property type="entry name" value="DUF192"/>
</dbReference>
<reference evidence="1 2" key="1">
    <citation type="journal article" date="2016" name="Nat. Commun.">
        <title>Thousands of microbial genomes shed light on interconnected biogeochemical processes in an aquifer system.</title>
        <authorList>
            <person name="Anantharaman K."/>
            <person name="Brown C.T."/>
            <person name="Hug L.A."/>
            <person name="Sharon I."/>
            <person name="Castelle C.J."/>
            <person name="Probst A.J."/>
            <person name="Thomas B.C."/>
            <person name="Singh A."/>
            <person name="Wilkins M.J."/>
            <person name="Karaoz U."/>
            <person name="Brodie E.L."/>
            <person name="Williams K.H."/>
            <person name="Hubbard S.S."/>
            <person name="Banfield J.F."/>
        </authorList>
    </citation>
    <scope>NUCLEOTIDE SEQUENCE [LARGE SCALE GENOMIC DNA]</scope>
</reference>
<accession>A0A1G2F7L3</accession>
<protein>
    <recommendedName>
        <fullName evidence="3">DUF192 domain-containing protein</fullName>
    </recommendedName>
</protein>
<name>A0A1G2F7L3_9BACT</name>
<dbReference type="EMBL" id="MHMW01000022">
    <property type="protein sequence ID" value="OGZ33897.1"/>
    <property type="molecule type" value="Genomic_DNA"/>
</dbReference>
<evidence type="ECO:0000313" key="2">
    <source>
        <dbReference type="Proteomes" id="UP000179099"/>
    </source>
</evidence>